<dbReference type="Pfam" id="PF13483">
    <property type="entry name" value="Lactamase_B_3"/>
    <property type="match status" value="1"/>
</dbReference>
<evidence type="ECO:0000313" key="2">
    <source>
        <dbReference type="EMBL" id="GIG39869.1"/>
    </source>
</evidence>
<sequence>MALTLTRLGHACVRIDTAHGSFSIDPGSFSDVPAALQGVGVVLITHVHPDHVDVDAIAAAVDVEVRGPEQVLDALAAAGARRERLHAVRAGDRFEVVGVGVEVLGELHEVIHADVPRPANVAYLVDGSVLHPGDSYTRPPAGTPVDVLLEPVGAPWLRLGDVVDHVRAVAPRRVVPIHDALLSDLGRAAAVRMLGQLTAAEVLTPEPGSSVHVP</sequence>
<dbReference type="RefSeq" id="WP_203673112.1">
    <property type="nucleotide sequence ID" value="NZ_BONP01000007.1"/>
</dbReference>
<dbReference type="EMBL" id="BONP01000007">
    <property type="protein sequence ID" value="GIG39869.1"/>
    <property type="molecule type" value="Genomic_DNA"/>
</dbReference>
<dbReference type="PANTHER" id="PTHR43546:SF3">
    <property type="entry name" value="UPF0173 METAL-DEPENDENT HYDROLASE MJ1163"/>
    <property type="match status" value="1"/>
</dbReference>
<name>A0ABQ4DKK5_9CELL</name>
<gene>
    <name evidence="2" type="ORF">Cph01nite_16310</name>
</gene>
<dbReference type="SMART" id="SM00849">
    <property type="entry name" value="Lactamase_B"/>
    <property type="match status" value="1"/>
</dbReference>
<organism evidence="2 3">
    <name type="scientific">Cellulomonas phragmiteti</name>
    <dbReference type="NCBI Taxonomy" id="478780"/>
    <lineage>
        <taxon>Bacteria</taxon>
        <taxon>Bacillati</taxon>
        <taxon>Actinomycetota</taxon>
        <taxon>Actinomycetes</taxon>
        <taxon>Micrococcales</taxon>
        <taxon>Cellulomonadaceae</taxon>
        <taxon>Cellulomonas</taxon>
    </lineage>
</organism>
<evidence type="ECO:0000313" key="3">
    <source>
        <dbReference type="Proteomes" id="UP000614741"/>
    </source>
</evidence>
<proteinExistence type="predicted"/>
<dbReference type="SUPFAM" id="SSF56281">
    <property type="entry name" value="Metallo-hydrolase/oxidoreductase"/>
    <property type="match status" value="1"/>
</dbReference>
<dbReference type="InterPro" id="IPR050114">
    <property type="entry name" value="UPF0173_UPF0282_UlaG_hydrolase"/>
</dbReference>
<comment type="caution">
    <text evidence="2">The sequence shown here is derived from an EMBL/GenBank/DDBJ whole genome shotgun (WGS) entry which is preliminary data.</text>
</comment>
<feature type="domain" description="Metallo-beta-lactamase" evidence="1">
    <location>
        <begin position="9"/>
        <end position="178"/>
    </location>
</feature>
<dbReference type="Gene3D" id="3.60.15.10">
    <property type="entry name" value="Ribonuclease Z/Hydroxyacylglutathione hydrolase-like"/>
    <property type="match status" value="1"/>
</dbReference>
<dbReference type="PANTHER" id="PTHR43546">
    <property type="entry name" value="UPF0173 METAL-DEPENDENT HYDROLASE MJ1163-RELATED"/>
    <property type="match status" value="1"/>
</dbReference>
<evidence type="ECO:0000259" key="1">
    <source>
        <dbReference type="SMART" id="SM00849"/>
    </source>
</evidence>
<dbReference type="InterPro" id="IPR036866">
    <property type="entry name" value="RibonucZ/Hydroxyglut_hydro"/>
</dbReference>
<dbReference type="Proteomes" id="UP000614741">
    <property type="component" value="Unassembled WGS sequence"/>
</dbReference>
<accession>A0ABQ4DKK5</accession>
<reference evidence="2 3" key="1">
    <citation type="submission" date="2021-01" db="EMBL/GenBank/DDBJ databases">
        <title>Whole genome shotgun sequence of Cellulomonas phragmiteti NBRC 110785.</title>
        <authorList>
            <person name="Komaki H."/>
            <person name="Tamura T."/>
        </authorList>
    </citation>
    <scope>NUCLEOTIDE SEQUENCE [LARGE SCALE GENOMIC DNA]</scope>
    <source>
        <strain evidence="2 3">NBRC 110785</strain>
    </source>
</reference>
<keyword evidence="3" id="KW-1185">Reference proteome</keyword>
<protein>
    <submittedName>
        <fullName evidence="2">MBL fold metallo-hydrolase</fullName>
    </submittedName>
</protein>
<dbReference type="InterPro" id="IPR001279">
    <property type="entry name" value="Metallo-B-lactamas"/>
</dbReference>